<keyword evidence="3" id="KW-1185">Reference proteome</keyword>
<organism evidence="2 3">
    <name type="scientific">Piptocephalis cylindrospora</name>
    <dbReference type="NCBI Taxonomy" id="1907219"/>
    <lineage>
        <taxon>Eukaryota</taxon>
        <taxon>Fungi</taxon>
        <taxon>Fungi incertae sedis</taxon>
        <taxon>Zoopagomycota</taxon>
        <taxon>Zoopagomycotina</taxon>
        <taxon>Zoopagomycetes</taxon>
        <taxon>Zoopagales</taxon>
        <taxon>Piptocephalidaceae</taxon>
        <taxon>Piptocephalis</taxon>
    </lineage>
</organism>
<feature type="compositionally biased region" description="Basic and acidic residues" evidence="1">
    <location>
        <begin position="1"/>
        <end position="12"/>
    </location>
</feature>
<feature type="region of interest" description="Disordered" evidence="1">
    <location>
        <begin position="1"/>
        <end position="49"/>
    </location>
</feature>
<dbReference type="AlphaFoldDB" id="A0A4P9Y1H8"/>
<name>A0A4P9Y1H8_9FUNG</name>
<proteinExistence type="predicted"/>
<feature type="compositionally biased region" description="Polar residues" evidence="1">
    <location>
        <begin position="39"/>
        <end position="49"/>
    </location>
</feature>
<dbReference type="Proteomes" id="UP000267251">
    <property type="component" value="Unassembled WGS sequence"/>
</dbReference>
<dbReference type="EMBL" id="KZ988258">
    <property type="protein sequence ID" value="RKP12635.1"/>
    <property type="molecule type" value="Genomic_DNA"/>
</dbReference>
<evidence type="ECO:0000256" key="1">
    <source>
        <dbReference type="SAM" id="MobiDB-lite"/>
    </source>
</evidence>
<feature type="non-terminal residue" evidence="2">
    <location>
        <position position="1"/>
    </location>
</feature>
<evidence type="ECO:0000313" key="2">
    <source>
        <dbReference type="EMBL" id="RKP12635.1"/>
    </source>
</evidence>
<reference evidence="3" key="1">
    <citation type="journal article" date="2018" name="Nat. Microbiol.">
        <title>Leveraging single-cell genomics to expand the fungal tree of life.</title>
        <authorList>
            <person name="Ahrendt S.R."/>
            <person name="Quandt C.A."/>
            <person name="Ciobanu D."/>
            <person name="Clum A."/>
            <person name="Salamov A."/>
            <person name="Andreopoulos B."/>
            <person name="Cheng J.F."/>
            <person name="Woyke T."/>
            <person name="Pelin A."/>
            <person name="Henrissat B."/>
            <person name="Reynolds N.K."/>
            <person name="Benny G.L."/>
            <person name="Smith M.E."/>
            <person name="James T.Y."/>
            <person name="Grigoriev I.V."/>
        </authorList>
    </citation>
    <scope>NUCLEOTIDE SEQUENCE [LARGE SCALE GENOMIC DNA]</scope>
</reference>
<gene>
    <name evidence="2" type="ORF">BJ684DRAFT_16896</name>
</gene>
<accession>A0A4P9Y1H8</accession>
<protein>
    <submittedName>
        <fullName evidence="2">Uncharacterized protein</fullName>
    </submittedName>
</protein>
<feature type="region of interest" description="Disordered" evidence="1">
    <location>
        <begin position="124"/>
        <end position="149"/>
    </location>
</feature>
<sequence>STPEGHSERAPRDIFAPSEHRGKRKRLRQGEEAIPVPTLASSTGAAKAPNTTLKMEGLEGRVRGIMEGMASLKGMSGDMLQVVKAVAVVVLKATEMTKEPPAMGVGSQNWGSGEFRGVQAPVSLPALPTSKKGSLPKGKPKPKALPKEEFPKKDKWTTVATKASMVQRVAWSTPQPPQDIKKRLSMMTQEKAWEILEGRGRHQRGIKRRNKAMDGYKLVYFTPNIHEPYSVMRFMMGREGVRMDEVAWLSYLGNKLEVAISKDYEKALVERMGKRRKHHPGSYPYEILPFLFNLSECISIVSDKSLMSSLDSDR</sequence>
<evidence type="ECO:0000313" key="3">
    <source>
        <dbReference type="Proteomes" id="UP000267251"/>
    </source>
</evidence>